<protein>
    <submittedName>
        <fullName evidence="3">RAD55 family ATPase</fullName>
    </submittedName>
</protein>
<feature type="domain" description="KaiC" evidence="2">
    <location>
        <begin position="1"/>
        <end position="229"/>
    </location>
</feature>
<feature type="region of interest" description="Disordered" evidence="1">
    <location>
        <begin position="438"/>
        <end position="462"/>
    </location>
</feature>
<dbReference type="Proteomes" id="UP001597119">
    <property type="component" value="Unassembled WGS sequence"/>
</dbReference>
<name>A0ABD6C8K3_9EURY</name>
<evidence type="ECO:0000259" key="2">
    <source>
        <dbReference type="PROSITE" id="PS51146"/>
    </source>
</evidence>
<dbReference type="InterPro" id="IPR027417">
    <property type="entry name" value="P-loop_NTPase"/>
</dbReference>
<proteinExistence type="predicted"/>
<dbReference type="PROSITE" id="PS51146">
    <property type="entry name" value="KAIC"/>
    <property type="match status" value="1"/>
</dbReference>
<organism evidence="3 4">
    <name type="scientific">Halorientalis brevis</name>
    <dbReference type="NCBI Taxonomy" id="1126241"/>
    <lineage>
        <taxon>Archaea</taxon>
        <taxon>Methanobacteriati</taxon>
        <taxon>Methanobacteriota</taxon>
        <taxon>Stenosarchaea group</taxon>
        <taxon>Halobacteria</taxon>
        <taxon>Halobacteriales</taxon>
        <taxon>Haloarculaceae</taxon>
        <taxon>Halorientalis</taxon>
    </lineage>
</organism>
<sequence>MPCSTGDATLDEMLGGGIPDGRTLLVRGRSGVGKSRLAVQFLDAGLAAAEDCLYVTTDEPREVVRSSLSLPEADGLTVAAAHREDERGGVRFETADETATTAYGALIERLTEADWDRVVVDGAPGLVHVAPDRQRGREGLFRLLERLDAHDATALLTTTRDESSDLDRAAHGVLSCWREEVEGDARTFLRVQKLRGVDHDTRRHALAHDDDGVTVAAREWATSERPFRTGITSFDELTGGFVRGGTTVFEHEGTADHWPITASLCARAVEQDRPVVLITAPGELCNRVDGLLAEQVGPVRELMERNQLYLIDPISHGPDDPTLAELPSENVVLQEVEGSVQEAIRTLVDRLRGQVDEAVAVLEQATLQHLVDANQARQLFYWTSGNLMNDDAYTLTLVLTVDREVIGDRLTSFFAGAADQVIRTWRGADQLQYLSVPKSPAGTPGHARVVEPREAPPYVELR</sequence>
<dbReference type="InterPro" id="IPR014774">
    <property type="entry name" value="KaiC-like_dom"/>
</dbReference>
<reference evidence="3 4" key="1">
    <citation type="journal article" date="2019" name="Int. J. Syst. Evol. Microbiol.">
        <title>The Global Catalogue of Microorganisms (GCM) 10K type strain sequencing project: providing services to taxonomists for standard genome sequencing and annotation.</title>
        <authorList>
            <consortium name="The Broad Institute Genomics Platform"/>
            <consortium name="The Broad Institute Genome Sequencing Center for Infectious Disease"/>
            <person name="Wu L."/>
            <person name="Ma J."/>
        </authorList>
    </citation>
    <scope>NUCLEOTIDE SEQUENCE [LARGE SCALE GENOMIC DNA]</scope>
    <source>
        <strain evidence="3 4">CGMCC 1.12125</strain>
    </source>
</reference>
<dbReference type="InterPro" id="IPR010624">
    <property type="entry name" value="KaiC_dom"/>
</dbReference>
<evidence type="ECO:0000256" key="1">
    <source>
        <dbReference type="SAM" id="MobiDB-lite"/>
    </source>
</evidence>
<accession>A0ABD6C8K3</accession>
<dbReference type="Pfam" id="PF06745">
    <property type="entry name" value="ATPase"/>
    <property type="match status" value="1"/>
</dbReference>
<evidence type="ECO:0000313" key="3">
    <source>
        <dbReference type="EMBL" id="MFD1586385.1"/>
    </source>
</evidence>
<dbReference type="SUPFAM" id="SSF52540">
    <property type="entry name" value="P-loop containing nucleoside triphosphate hydrolases"/>
    <property type="match status" value="1"/>
</dbReference>
<gene>
    <name evidence="3" type="ORF">ACFR9U_05290</name>
</gene>
<dbReference type="RefSeq" id="WP_247379856.1">
    <property type="nucleotide sequence ID" value="NZ_JALLGV010000007.1"/>
</dbReference>
<dbReference type="InterPro" id="IPR051347">
    <property type="entry name" value="Circadian_clock_KaiC-rel"/>
</dbReference>
<keyword evidence="4" id="KW-1185">Reference proteome</keyword>
<evidence type="ECO:0000313" key="4">
    <source>
        <dbReference type="Proteomes" id="UP001597119"/>
    </source>
</evidence>
<dbReference type="Gene3D" id="3.40.50.300">
    <property type="entry name" value="P-loop containing nucleotide triphosphate hydrolases"/>
    <property type="match status" value="2"/>
</dbReference>
<dbReference type="EMBL" id="JBHUDJ010000002">
    <property type="protein sequence ID" value="MFD1586385.1"/>
    <property type="molecule type" value="Genomic_DNA"/>
</dbReference>
<dbReference type="PANTHER" id="PTHR42926">
    <property type="match status" value="1"/>
</dbReference>
<dbReference type="AlphaFoldDB" id="A0ABD6C8K3"/>
<dbReference type="PANTHER" id="PTHR42926:SF1">
    <property type="entry name" value="CIRCADIAN CLOCK OSCILLATOR PROTEIN KAIC 1"/>
    <property type="match status" value="1"/>
</dbReference>
<comment type="caution">
    <text evidence="3">The sequence shown here is derived from an EMBL/GenBank/DDBJ whole genome shotgun (WGS) entry which is preliminary data.</text>
</comment>